<evidence type="ECO:0000313" key="3">
    <source>
        <dbReference type="EMBL" id="RXW12107.1"/>
    </source>
</evidence>
<dbReference type="OrthoDB" id="538223at2759"/>
<dbReference type="Pfam" id="PF24883">
    <property type="entry name" value="NPHP3_N"/>
    <property type="match status" value="1"/>
</dbReference>
<evidence type="ECO:0000313" key="4">
    <source>
        <dbReference type="Proteomes" id="UP000290288"/>
    </source>
</evidence>
<evidence type="ECO:0000259" key="2">
    <source>
        <dbReference type="Pfam" id="PF24883"/>
    </source>
</evidence>
<name>A0A4Q2CZ69_9AGAR</name>
<dbReference type="Proteomes" id="UP000290288">
    <property type="component" value="Unassembled WGS sequence"/>
</dbReference>
<feature type="domain" description="Nephrocystin 3-like N-terminal" evidence="2">
    <location>
        <begin position="82"/>
        <end position="128"/>
    </location>
</feature>
<organism evidence="3 4">
    <name type="scientific">Candolleomyces aberdarensis</name>
    <dbReference type="NCBI Taxonomy" id="2316362"/>
    <lineage>
        <taxon>Eukaryota</taxon>
        <taxon>Fungi</taxon>
        <taxon>Dikarya</taxon>
        <taxon>Basidiomycota</taxon>
        <taxon>Agaricomycotina</taxon>
        <taxon>Agaricomycetes</taxon>
        <taxon>Agaricomycetidae</taxon>
        <taxon>Agaricales</taxon>
        <taxon>Agaricineae</taxon>
        <taxon>Psathyrellaceae</taxon>
        <taxon>Candolleomyces</taxon>
    </lineage>
</organism>
<proteinExistence type="predicted"/>
<reference evidence="3 4" key="1">
    <citation type="submission" date="2019-01" db="EMBL/GenBank/DDBJ databases">
        <title>Draft genome sequence of Psathyrella aberdarensis IHI B618.</title>
        <authorList>
            <person name="Buettner E."/>
            <person name="Kellner H."/>
        </authorList>
    </citation>
    <scope>NUCLEOTIDE SEQUENCE [LARGE SCALE GENOMIC DNA]</scope>
    <source>
        <strain evidence="3 4">IHI B618</strain>
    </source>
</reference>
<protein>
    <recommendedName>
        <fullName evidence="2">Nephrocystin 3-like N-terminal domain-containing protein</fullName>
    </recommendedName>
</protein>
<evidence type="ECO:0000256" key="1">
    <source>
        <dbReference type="ARBA" id="ARBA00022737"/>
    </source>
</evidence>
<accession>A0A4Q2CZ69</accession>
<gene>
    <name evidence="3" type="ORF">EST38_g13747</name>
</gene>
<keyword evidence="4" id="KW-1185">Reference proteome</keyword>
<dbReference type="EMBL" id="SDEE01001408">
    <property type="protein sequence ID" value="RXW12107.1"/>
    <property type="molecule type" value="Genomic_DNA"/>
</dbReference>
<comment type="caution">
    <text evidence="3">The sequence shown here is derived from an EMBL/GenBank/DDBJ whole genome shotgun (WGS) entry which is preliminary data.</text>
</comment>
<dbReference type="InterPro" id="IPR056884">
    <property type="entry name" value="NPHP3-like_N"/>
</dbReference>
<dbReference type="AlphaFoldDB" id="A0A4Q2CZ69"/>
<sequence length="283" mass="31961">MAVAIPETEPIIRAAVHANPALLTPDEGGVSLRTRMQCLVYAPFKAAVQGEKKVSIRARMKRMVYGPLKAAIQGETRVKALARGPLLMVLDGLDECDSKDEIQELIDGMLVFINENPFIPFRIFITSRVEEHIQSRLDVPAVRLDNLVDHCSDDDIATFLHVLFEDGCRRNSVIRAYVKQHGEWPTQRDRRKLVEHIEGSFIFASAVFKFIMASNTEVNGPTTPMDRLPLALKMNPGLDGLYTQTLARYMHLPPFLQYCINRRPTRSTPPDISHRGPSRDPYI</sequence>
<keyword evidence="1" id="KW-0677">Repeat</keyword>